<sequence>MLDPKNIPYAKNEKLAPVAHPYTGDLGKAIDELNDRYSFVMMSGKHKVFDHQEKIFCELESVKIFQNQQILHNNKIVNPSTMWINDRELRRNFDKVVFRPYPTNDKFVDNHFNTWHGWAVEAVEQSDQRQFKIHVEPWLNHIHDVFCSGDTEQSKYFIQWIAHLFQKPEKKPGVAIVIQSGQGFGKGLLVTLLEKMIGHSYTARITDSHQVAGGFSGHMKDTILVNFDEATWGGDKKANGRLKAIITENHLTVEEKHKNAEKIEHFARFLITTNNKYSVPVEADDRRFFVPDVTNKKPSDTDFQPIIDINDNDEAIQHIFSYFMSLDISGFNITRFPDSCARQKLKAESVNHGDVYKAFILACYHEEELALNLIQPSINATELFKSFTDWKNSNTFRAVPVSMSSFGIELKAAGFAKKTIKGKVAYSITRHEVETYLKSINII</sequence>
<feature type="domain" description="NrS-1 polymerase-like helicase" evidence="1">
    <location>
        <begin position="179"/>
        <end position="287"/>
    </location>
</feature>
<dbReference type="Pfam" id="PF19263">
    <property type="entry name" value="DUF5906"/>
    <property type="match status" value="1"/>
</dbReference>
<organism evidence="2 3">
    <name type="scientific">Vogesella indigofera</name>
    <name type="common">Pseudomonas indigofera</name>
    <dbReference type="NCBI Taxonomy" id="45465"/>
    <lineage>
        <taxon>Bacteria</taxon>
        <taxon>Pseudomonadati</taxon>
        <taxon>Pseudomonadota</taxon>
        <taxon>Betaproteobacteria</taxon>
        <taxon>Neisseriales</taxon>
        <taxon>Chromobacteriaceae</taxon>
        <taxon>Vogesella</taxon>
    </lineage>
</organism>
<gene>
    <name evidence="2" type="ORF">PQU93_17010</name>
</gene>
<evidence type="ECO:0000313" key="2">
    <source>
        <dbReference type="EMBL" id="MDC7692469.1"/>
    </source>
</evidence>
<evidence type="ECO:0000313" key="3">
    <source>
        <dbReference type="Proteomes" id="UP001221566"/>
    </source>
</evidence>
<keyword evidence="3" id="KW-1185">Reference proteome</keyword>
<dbReference type="InterPro" id="IPR027417">
    <property type="entry name" value="P-loop_NTPase"/>
</dbReference>
<dbReference type="RefSeq" id="WP_272804080.1">
    <property type="nucleotide sequence ID" value="NZ_JAQQKY010000012.1"/>
</dbReference>
<dbReference type="SUPFAM" id="SSF52540">
    <property type="entry name" value="P-loop containing nucleoside triphosphate hydrolases"/>
    <property type="match status" value="1"/>
</dbReference>
<comment type="caution">
    <text evidence="2">The sequence shown here is derived from an EMBL/GenBank/DDBJ whole genome shotgun (WGS) entry which is preliminary data.</text>
</comment>
<dbReference type="InterPro" id="IPR045455">
    <property type="entry name" value="NrS-1_pol-like_helicase"/>
</dbReference>
<protein>
    <submittedName>
        <fullName evidence="2">DUF5906 domain-containing protein</fullName>
    </submittedName>
</protein>
<accession>A0ABT5I8F8</accession>
<name>A0ABT5I8F8_VOGIN</name>
<reference evidence="2 3" key="1">
    <citation type="submission" date="2023-01" db="EMBL/GenBank/DDBJ databases">
        <title>Novel species of the genus Vogesella isolated from rivers.</title>
        <authorList>
            <person name="Lu H."/>
        </authorList>
    </citation>
    <scope>NUCLEOTIDE SEQUENCE [LARGE SCALE GENOMIC DNA]</scope>
    <source>
        <strain evidence="2 3">SH7W</strain>
    </source>
</reference>
<proteinExistence type="predicted"/>
<dbReference type="Gene3D" id="3.40.50.300">
    <property type="entry name" value="P-loop containing nucleotide triphosphate hydrolases"/>
    <property type="match status" value="1"/>
</dbReference>
<evidence type="ECO:0000259" key="1">
    <source>
        <dbReference type="Pfam" id="PF19263"/>
    </source>
</evidence>
<dbReference type="EMBL" id="JAQQKY010000012">
    <property type="protein sequence ID" value="MDC7692469.1"/>
    <property type="molecule type" value="Genomic_DNA"/>
</dbReference>
<dbReference type="Proteomes" id="UP001221566">
    <property type="component" value="Unassembled WGS sequence"/>
</dbReference>